<name>A0A383VU99_TETOB</name>
<dbReference type="EMBL" id="FNXT01000898">
    <property type="protein sequence ID" value="SZX69068.1"/>
    <property type="molecule type" value="Genomic_DNA"/>
</dbReference>
<reference evidence="3 4" key="1">
    <citation type="submission" date="2016-10" db="EMBL/GenBank/DDBJ databases">
        <authorList>
            <person name="Cai Z."/>
        </authorList>
    </citation>
    <scope>NUCLEOTIDE SEQUENCE [LARGE SCALE GENOMIC DNA]</scope>
</reference>
<feature type="compositionally biased region" description="Polar residues" evidence="1">
    <location>
        <begin position="206"/>
        <end position="229"/>
    </location>
</feature>
<keyword evidence="2" id="KW-0812">Transmembrane</keyword>
<feature type="region of interest" description="Disordered" evidence="1">
    <location>
        <begin position="200"/>
        <end position="244"/>
    </location>
</feature>
<keyword evidence="2" id="KW-1133">Transmembrane helix</keyword>
<evidence type="ECO:0000256" key="1">
    <source>
        <dbReference type="SAM" id="MobiDB-lite"/>
    </source>
</evidence>
<accession>A0A383VU99</accession>
<feature type="compositionally biased region" description="Low complexity" evidence="1">
    <location>
        <begin position="324"/>
        <end position="363"/>
    </location>
</feature>
<keyword evidence="4" id="KW-1185">Reference proteome</keyword>
<dbReference type="AlphaFoldDB" id="A0A383VU99"/>
<feature type="region of interest" description="Disordered" evidence="1">
    <location>
        <begin position="324"/>
        <end position="365"/>
    </location>
</feature>
<evidence type="ECO:0000313" key="4">
    <source>
        <dbReference type="Proteomes" id="UP000256970"/>
    </source>
</evidence>
<proteinExistence type="predicted"/>
<organism evidence="3 4">
    <name type="scientific">Tetradesmus obliquus</name>
    <name type="common">Green alga</name>
    <name type="synonym">Acutodesmus obliquus</name>
    <dbReference type="NCBI Taxonomy" id="3088"/>
    <lineage>
        <taxon>Eukaryota</taxon>
        <taxon>Viridiplantae</taxon>
        <taxon>Chlorophyta</taxon>
        <taxon>core chlorophytes</taxon>
        <taxon>Chlorophyceae</taxon>
        <taxon>CS clade</taxon>
        <taxon>Sphaeropleales</taxon>
        <taxon>Scenedesmaceae</taxon>
        <taxon>Tetradesmus</taxon>
    </lineage>
</organism>
<protein>
    <submittedName>
        <fullName evidence="3">Uncharacterized protein</fullName>
    </submittedName>
</protein>
<evidence type="ECO:0000313" key="3">
    <source>
        <dbReference type="EMBL" id="SZX69068.1"/>
    </source>
</evidence>
<sequence>MCASLPLLRLLVHQTVGPLEFIPRYVQNVLLCMVQLSAACSSHARASWVEWQPPLVQAMLQRVLKQRSDIKQYHVASIVRDLAQLGFLCLQPAAAAEACEAAIAAANDAAAAIASANNAAGAAVAGAAAEVDVARPSSSSKASAAVVAGDVSPAAIATQCFDENARQAAGAAAATATASAAAAAVAVTDASPAWVCKQAPELDDPTQGSSSDGAANGQGKSTQRSSRGSSCDGAAPANTTNAQPYDPQAVTIKTAVTSAASVAYLARIYPQLQGAGLYSFYCELCSMYPGGVAFNFWPAAAAAAVPDELTGHDRGRLLQQRQQYPLQAQQQRQQTQETQRPFSSASAATRSTGASSSIQWGSSSIGGGSRRYGGCYTDTTGFPPAGGKCSSSWDACSSSGKGMSTTGKLTAAAATVAAAFAFILLLELLLMGFRAVPASSGAFRAPLPMPGG</sequence>
<evidence type="ECO:0000256" key="2">
    <source>
        <dbReference type="SAM" id="Phobius"/>
    </source>
</evidence>
<keyword evidence="2" id="KW-0472">Membrane</keyword>
<gene>
    <name evidence="3" type="ORF">BQ4739_LOCUS9372</name>
</gene>
<dbReference type="STRING" id="3088.A0A383VU99"/>
<feature type="transmembrane region" description="Helical" evidence="2">
    <location>
        <begin position="409"/>
        <end position="430"/>
    </location>
</feature>
<dbReference type="Proteomes" id="UP000256970">
    <property type="component" value="Unassembled WGS sequence"/>
</dbReference>